<dbReference type="RefSeq" id="YP_009118816.1">
    <property type="nucleotide sequence ID" value="NC_025425.1"/>
</dbReference>
<keyword evidence="1" id="KW-0269">Exonuclease</keyword>
<organism evidence="3 4">
    <name type="scientific">Enterobacteria phage GEC-3S</name>
    <dbReference type="NCBI Taxonomy" id="1222338"/>
    <lineage>
        <taxon>Viruses</taxon>
        <taxon>Duplodnaviria</taxon>
        <taxon>Heunggongvirae</taxon>
        <taxon>Uroviricota</taxon>
        <taxon>Caudoviricetes</taxon>
        <taxon>Pantevenvirales</taxon>
        <taxon>Straboviridae</taxon>
        <taxon>Krischvirus</taxon>
        <taxon>Krischvirus gec3s</taxon>
    </lineage>
</organism>
<dbReference type="KEGG" id="vg:23301172"/>
<evidence type="ECO:0000313" key="4">
    <source>
        <dbReference type="Proteomes" id="UP000203896"/>
    </source>
</evidence>
<feature type="active site" evidence="1">
    <location>
        <position position="72"/>
    </location>
</feature>
<dbReference type="EMBL" id="HE978309">
    <property type="protein sequence ID" value="CEO90736.1"/>
    <property type="molecule type" value="Genomic_DNA"/>
</dbReference>
<comment type="function">
    <text evidence="1">During phage morphogenesis, plays an essential role in the head-tail joining step. The associated nuclease activity is essential for morphogenesis, possibly by cleaving packaged DNA to enable the joining of heads to tails. Displays both exo- and endonuclease activity.</text>
</comment>
<evidence type="ECO:0000313" key="3">
    <source>
        <dbReference type="EMBL" id="CEO90736.1"/>
    </source>
</evidence>
<dbReference type="InterPro" id="IPR014833">
    <property type="entry name" value="TnsA_N"/>
</dbReference>
<name>A0A0B7MRZ5_9CAUD</name>
<protein>
    <recommendedName>
        <fullName evidence="1">Head completion nuclease</fullName>
        <ecNumber evidence="1">3.1.-.-</ecNumber>
    </recommendedName>
</protein>
<dbReference type="GO" id="GO:0004527">
    <property type="term" value="F:exonuclease activity"/>
    <property type="evidence" value="ECO:0007669"/>
    <property type="project" value="UniProtKB-UniRule"/>
</dbReference>
<comment type="similarity">
    <text evidence="1">Belongs to the Caudovirales head completion nuclease family.</text>
</comment>
<dbReference type="Pfam" id="PF08722">
    <property type="entry name" value="Tn7_TnsA-like_N"/>
    <property type="match status" value="1"/>
</dbReference>
<keyword evidence="1" id="KW-0540">Nuclease</keyword>
<dbReference type="InterPro" id="IPR046390">
    <property type="entry name" value="NUCL_HEAD_T4"/>
</dbReference>
<dbReference type="GO" id="GO:0004519">
    <property type="term" value="F:endonuclease activity"/>
    <property type="evidence" value="ECO:0007669"/>
    <property type="project" value="UniProtKB-UniRule"/>
</dbReference>
<proteinExistence type="inferred from homology"/>
<keyword evidence="4" id="KW-1185">Reference proteome</keyword>
<keyword evidence="1" id="KW-0255">Endonuclease</keyword>
<evidence type="ECO:0000256" key="1">
    <source>
        <dbReference type="HAMAP-Rule" id="MF_04160"/>
    </source>
</evidence>
<reference evidence="3 4" key="1">
    <citation type="submission" date="2012-08" db="EMBL/GenBank/DDBJ databases">
        <title>Selection and characterization of a candidate therapeutic bacteriophage that lyses the German Escherichia coli O104:H4 outbreak strain.</title>
        <authorList>
            <person name="Merabishvilli M."/>
            <person name="De Vos D."/>
            <person name="Verbeken G."/>
            <person name="Kropinski A."/>
            <person name="Vandenheuvel D."/>
            <person name="Lavigne R."/>
            <person name="Wattiau P."/>
            <person name="Mast J."/>
            <person name="Ragimbeau C."/>
            <person name="Mossong J."/>
            <person name="Scheres J."/>
            <person name="Chanishvili N."/>
            <person name="Vaneechoutte M."/>
            <person name="Pirnay J.P."/>
        </authorList>
    </citation>
    <scope>NUCLEOTIDE SEQUENCE [LARGE SCALE GENOMIC DNA]</scope>
</reference>
<dbReference type="Proteomes" id="UP000203896">
    <property type="component" value="Segment"/>
</dbReference>
<feature type="active site" evidence="1">
    <location>
        <position position="33"/>
    </location>
</feature>
<gene>
    <name evidence="3" type="ORF">BN201_0133</name>
</gene>
<dbReference type="OrthoDB" id="13184at10239"/>
<dbReference type="HAMAP" id="MF_04160">
    <property type="entry name" value="NUCL_HEAD_T4"/>
    <property type="match status" value="1"/>
</dbReference>
<sequence length="157" mass="18958">MGGSNTYKGKYVPENKEKYKGDIRKITYRSSWERWIMQWLDRNPRVAKWGSETVVIPYESSTDGKRHRYFMDFYVKFDDGKEHLWEVKPAKETRPPEKPKRMTAKTKQRYMHEVWTYTKNTEKWLAAVKLCQKHNMEFKIITEHALKKVFGFKGLNK</sequence>
<feature type="active site" evidence="1">
    <location>
        <position position="88"/>
    </location>
</feature>
<keyword evidence="1" id="KW-0378">Hydrolase</keyword>
<dbReference type="GeneID" id="23301172"/>
<evidence type="ECO:0000259" key="2">
    <source>
        <dbReference type="Pfam" id="PF08722"/>
    </source>
</evidence>
<feature type="domain" description="TnsA endonuclease N-terminal" evidence="2">
    <location>
        <begin position="43"/>
        <end position="143"/>
    </location>
</feature>
<dbReference type="EC" id="3.1.-.-" evidence="1"/>
<accession>A0A0B7MRZ5</accession>
<dbReference type="SMR" id="A0A0B7MRZ5"/>